<dbReference type="SMART" id="SM01014">
    <property type="entry name" value="ARID"/>
    <property type="match status" value="1"/>
</dbReference>
<feature type="compositionally biased region" description="Basic and acidic residues" evidence="2">
    <location>
        <begin position="465"/>
        <end position="476"/>
    </location>
</feature>
<dbReference type="SUPFAM" id="SSF47095">
    <property type="entry name" value="HMG-box"/>
    <property type="match status" value="1"/>
</dbReference>
<dbReference type="Gene3D" id="1.10.150.60">
    <property type="entry name" value="ARID DNA-binding domain"/>
    <property type="match status" value="1"/>
</dbReference>
<dbReference type="InterPro" id="IPR036910">
    <property type="entry name" value="HMG_box_dom_sf"/>
</dbReference>
<dbReference type="PROSITE" id="PS51011">
    <property type="entry name" value="ARID"/>
    <property type="match status" value="1"/>
</dbReference>
<feature type="region of interest" description="Disordered" evidence="2">
    <location>
        <begin position="296"/>
        <end position="325"/>
    </location>
</feature>
<feature type="region of interest" description="Disordered" evidence="2">
    <location>
        <begin position="189"/>
        <end position="210"/>
    </location>
</feature>
<dbReference type="OrthoDB" id="338531at2759"/>
<dbReference type="Gene3D" id="1.10.30.10">
    <property type="entry name" value="High mobility group box domain"/>
    <property type="match status" value="1"/>
</dbReference>
<sequence>MLSGDSVPFFQASPSSCTQASGLGEGNQFMLVKTTPEKHHDHVSFPAQLQQQQNISSPLPQTKQQNSVYPPALASHEAVISNRDLFYDTLNKFHAALGTRLSIPTIGGKELDLHLLYVEVSSRGGLEQVIRERKWKEVTVVFHFPPTTTSASFVLRKYYISLLHHYEQVYFFGTQGPLVPPPISAPIPSQTSGQQLVDNGLSNNNGSENGELAVKKRRKKMEDTSQNHEADLTVPVGHAVSGVIDGKFERGYLVTVTVGTEKLSGILYHLPLENVTPQYASVSEMPKGIVSNSVVFEGRRRRRRRRKDEMPRRDPNAPKPNRSGYNFFFQEHRRRLKALYPDKDKELSKMIGELWNKQTEEERAIYQERGLKDKERYKKEMEIYRGGLKSQTCINGIKESSIEGAEDVLPRMMVNSRGPECIMPTADAFGRSDHAVQSISVVDTLGRPEQSLQSVPETHSYLQVEEEKPRTDPMQS</sequence>
<dbReference type="EMBL" id="CM035410">
    <property type="protein sequence ID" value="KAH7437909.1"/>
    <property type="molecule type" value="Genomic_DNA"/>
</dbReference>
<reference evidence="5" key="1">
    <citation type="submission" date="2021-08" db="EMBL/GenBank/DDBJ databases">
        <title>WGS assembly of Ceratopteris richardii.</title>
        <authorList>
            <person name="Marchant D.B."/>
            <person name="Chen G."/>
            <person name="Jenkins J."/>
            <person name="Shu S."/>
            <person name="Leebens-Mack J."/>
            <person name="Grimwood J."/>
            <person name="Schmutz J."/>
            <person name="Soltis P."/>
            <person name="Soltis D."/>
            <person name="Chen Z.-H."/>
        </authorList>
    </citation>
    <scope>NUCLEOTIDE SEQUENCE</scope>
    <source>
        <strain evidence="5">Whitten #5841</strain>
        <tissue evidence="5">Leaf</tissue>
    </source>
</reference>
<dbReference type="InterPro" id="IPR009071">
    <property type="entry name" value="HMG_box_dom"/>
</dbReference>
<protein>
    <submittedName>
        <fullName evidence="5">Uncharacterized protein</fullName>
    </submittedName>
</protein>
<accession>A0A8T2V127</accession>
<dbReference type="SMART" id="SM00398">
    <property type="entry name" value="HMG"/>
    <property type="match status" value="1"/>
</dbReference>
<keyword evidence="6" id="KW-1185">Reference proteome</keyword>
<dbReference type="PANTHER" id="PTHR46691:SF1">
    <property type="entry name" value="AT-RICH INTERACTIVE DOMAIN-CONTAINING PROTEIN 2"/>
    <property type="match status" value="1"/>
</dbReference>
<dbReference type="PANTHER" id="PTHR46691">
    <property type="entry name" value="HIGH MOBILITY GROUP B PROTEIN 9"/>
    <property type="match status" value="1"/>
</dbReference>
<evidence type="ECO:0000259" key="4">
    <source>
        <dbReference type="PROSITE" id="PS51011"/>
    </source>
</evidence>
<evidence type="ECO:0000256" key="2">
    <source>
        <dbReference type="SAM" id="MobiDB-lite"/>
    </source>
</evidence>
<keyword evidence="1" id="KW-0539">Nucleus</keyword>
<dbReference type="EMBL" id="CM035410">
    <property type="protein sequence ID" value="KAH7437907.1"/>
    <property type="molecule type" value="Genomic_DNA"/>
</dbReference>
<proteinExistence type="predicted"/>
<feature type="region of interest" description="Disordered" evidence="2">
    <location>
        <begin position="447"/>
        <end position="476"/>
    </location>
</feature>
<feature type="domain" description="HMG box" evidence="3">
    <location>
        <begin position="318"/>
        <end position="385"/>
    </location>
</feature>
<dbReference type="Pfam" id="PF01388">
    <property type="entry name" value="ARID"/>
    <property type="match status" value="1"/>
</dbReference>
<evidence type="ECO:0000259" key="3">
    <source>
        <dbReference type="PROSITE" id="PS50118"/>
    </source>
</evidence>
<feature type="compositionally biased region" description="Basic and acidic residues" evidence="2">
    <location>
        <begin position="307"/>
        <end position="316"/>
    </location>
</feature>
<evidence type="ECO:0000313" key="5">
    <source>
        <dbReference type="EMBL" id="KAH7437909.1"/>
    </source>
</evidence>
<dbReference type="GO" id="GO:0005634">
    <property type="term" value="C:nucleus"/>
    <property type="evidence" value="ECO:0007669"/>
    <property type="project" value="UniProtKB-UniRule"/>
</dbReference>
<dbReference type="GO" id="GO:0003677">
    <property type="term" value="F:DNA binding"/>
    <property type="evidence" value="ECO:0007669"/>
    <property type="project" value="UniProtKB-UniRule"/>
</dbReference>
<dbReference type="AlphaFoldDB" id="A0A8T2V127"/>
<dbReference type="CDD" id="cd22009">
    <property type="entry name" value="HMG-box_AtHMGB9-like"/>
    <property type="match status" value="1"/>
</dbReference>
<feature type="compositionally biased region" description="Low complexity" evidence="2">
    <location>
        <begin position="199"/>
        <end position="210"/>
    </location>
</feature>
<dbReference type="Proteomes" id="UP000825935">
    <property type="component" value="Chromosome 5"/>
</dbReference>
<feature type="compositionally biased region" description="Polar residues" evidence="2">
    <location>
        <begin position="450"/>
        <end position="461"/>
    </location>
</feature>
<gene>
    <name evidence="5" type="ORF">KP509_05G094900</name>
</gene>
<dbReference type="PROSITE" id="PS50118">
    <property type="entry name" value="HMG_BOX_2"/>
    <property type="match status" value="1"/>
</dbReference>
<dbReference type="InterPro" id="IPR045303">
    <property type="entry name" value="ARID_HMGB9-like"/>
</dbReference>
<feature type="domain" description="ARID" evidence="4">
    <location>
        <begin position="80"/>
        <end position="171"/>
    </location>
</feature>
<dbReference type="InterPro" id="IPR001606">
    <property type="entry name" value="ARID_dom"/>
</dbReference>
<evidence type="ECO:0000313" key="6">
    <source>
        <dbReference type="Proteomes" id="UP000825935"/>
    </source>
</evidence>
<feature type="DNA-binding region" description="HMG box" evidence="1">
    <location>
        <begin position="318"/>
        <end position="385"/>
    </location>
</feature>
<keyword evidence="1" id="KW-0238">DNA-binding</keyword>
<dbReference type="CDD" id="cd16872">
    <property type="entry name" value="ARID_HMGB9-like"/>
    <property type="match status" value="1"/>
</dbReference>
<dbReference type="Pfam" id="PF00505">
    <property type="entry name" value="HMG_box"/>
    <property type="match status" value="1"/>
</dbReference>
<evidence type="ECO:0000256" key="1">
    <source>
        <dbReference type="PROSITE-ProRule" id="PRU00267"/>
    </source>
</evidence>
<dbReference type="InterPro" id="IPR036431">
    <property type="entry name" value="ARID_dom_sf"/>
</dbReference>
<name>A0A8T2V127_CERRI</name>
<organism evidence="5 6">
    <name type="scientific">Ceratopteris richardii</name>
    <name type="common">Triangle waterfern</name>
    <dbReference type="NCBI Taxonomy" id="49495"/>
    <lineage>
        <taxon>Eukaryota</taxon>
        <taxon>Viridiplantae</taxon>
        <taxon>Streptophyta</taxon>
        <taxon>Embryophyta</taxon>
        <taxon>Tracheophyta</taxon>
        <taxon>Polypodiopsida</taxon>
        <taxon>Polypodiidae</taxon>
        <taxon>Polypodiales</taxon>
        <taxon>Pteridineae</taxon>
        <taxon>Pteridaceae</taxon>
        <taxon>Parkerioideae</taxon>
        <taxon>Ceratopteris</taxon>
    </lineage>
</organism>
<comment type="caution">
    <text evidence="5">The sequence shown here is derived from an EMBL/GenBank/DDBJ whole genome shotgun (WGS) entry which is preliminary data.</text>
</comment>
<dbReference type="SUPFAM" id="SSF46774">
    <property type="entry name" value="ARID-like"/>
    <property type="match status" value="1"/>
</dbReference>
<dbReference type="SMART" id="SM00501">
    <property type="entry name" value="BRIGHT"/>
    <property type="match status" value="1"/>
</dbReference>
<dbReference type="OMA" id="EQNVDMA"/>